<dbReference type="InterPro" id="IPR036097">
    <property type="entry name" value="HisK_dim/P_sf"/>
</dbReference>
<dbReference type="AlphaFoldDB" id="A0A7K1SYS6"/>
<comment type="catalytic activity">
    <reaction evidence="1">
        <text>ATP + protein L-histidine = ADP + protein N-phospho-L-histidine.</text>
        <dbReference type="EC" id="2.7.13.3"/>
    </reaction>
</comment>
<evidence type="ECO:0000256" key="1">
    <source>
        <dbReference type="ARBA" id="ARBA00000085"/>
    </source>
</evidence>
<dbReference type="NCBIfam" id="TIGR00229">
    <property type="entry name" value="sensory_box"/>
    <property type="match status" value="1"/>
</dbReference>
<reference evidence="7 8" key="1">
    <citation type="submission" date="2019-12" db="EMBL/GenBank/DDBJ databases">
        <title>Mucilaginibacter sp. HMF7410 genome sequencing and assembly.</title>
        <authorList>
            <person name="Kang H."/>
            <person name="Cha I."/>
            <person name="Kim H."/>
            <person name="Joh K."/>
        </authorList>
    </citation>
    <scope>NUCLEOTIDE SEQUENCE [LARGE SCALE GENOMIC DNA]</scope>
    <source>
        <strain evidence="7 8">HMF7410</strain>
    </source>
</reference>
<keyword evidence="4" id="KW-0808">Transferase</keyword>
<feature type="domain" description="PAC" evidence="6">
    <location>
        <begin position="86"/>
        <end position="138"/>
    </location>
</feature>
<evidence type="ECO:0000256" key="3">
    <source>
        <dbReference type="ARBA" id="ARBA00022553"/>
    </source>
</evidence>
<dbReference type="SUPFAM" id="SSF55785">
    <property type="entry name" value="PYP-like sensor domain (PAS domain)"/>
    <property type="match status" value="2"/>
</dbReference>
<dbReference type="SMART" id="SM00091">
    <property type="entry name" value="PAS"/>
    <property type="match status" value="2"/>
</dbReference>
<protein>
    <recommendedName>
        <fullName evidence="2">histidine kinase</fullName>
        <ecNumber evidence="2">2.7.13.3</ecNumber>
    </recommendedName>
</protein>
<dbReference type="CDD" id="cd00130">
    <property type="entry name" value="PAS"/>
    <property type="match status" value="1"/>
</dbReference>
<dbReference type="Pfam" id="PF13426">
    <property type="entry name" value="PAS_9"/>
    <property type="match status" value="1"/>
</dbReference>
<name>A0A7K1SYS6_9SPHI</name>
<dbReference type="InterPro" id="IPR000014">
    <property type="entry name" value="PAS"/>
</dbReference>
<dbReference type="InterPro" id="IPR000700">
    <property type="entry name" value="PAS-assoc_C"/>
</dbReference>
<keyword evidence="8" id="KW-1185">Reference proteome</keyword>
<comment type="caution">
    <text evidence="7">The sequence shown here is derived from an EMBL/GenBank/DDBJ whole genome shotgun (WGS) entry which is preliminary data.</text>
</comment>
<evidence type="ECO:0000256" key="2">
    <source>
        <dbReference type="ARBA" id="ARBA00012438"/>
    </source>
</evidence>
<evidence type="ECO:0000256" key="5">
    <source>
        <dbReference type="ARBA" id="ARBA00022777"/>
    </source>
</evidence>
<sequence>MNRLQPEEQNLLTSTEFLYENSPCGHLSFHPDGKIFRVNKTLLNWIGLNNEEIIEQKKFHDILSVGGKLYYQMVVLPLLNRQGFINEINFDIDLKNGTAFPSLVNAVNIKGDDGKTIAVHASILKITDRKKYESELLRSKQFAEEERKRFESLSNIIPEIIWTALANGNVNFMNERFFEYFACKNETPRKTALLHLIHPQKRKELFRLWIESVKNGEKFEAEVLLKKQFNNYEWFLIRAIPYKNSNDYIETWFGSCTNIHEHKMQQLQAVKNLSNSLSEASEIISSKEKTLEEIAYSQSHLVRRPLANIIGLVEMLETTEESSANNSIVGMLKQSAAELDVMVKDIVLKV</sequence>
<dbReference type="PANTHER" id="PTHR43304:SF1">
    <property type="entry name" value="PAC DOMAIN-CONTAINING PROTEIN"/>
    <property type="match status" value="1"/>
</dbReference>
<dbReference type="Gene3D" id="1.10.287.130">
    <property type="match status" value="1"/>
</dbReference>
<dbReference type="PROSITE" id="PS50113">
    <property type="entry name" value="PAC"/>
    <property type="match status" value="1"/>
</dbReference>
<dbReference type="SUPFAM" id="SSF47384">
    <property type="entry name" value="Homodimeric domain of signal transducing histidine kinase"/>
    <property type="match status" value="1"/>
</dbReference>
<evidence type="ECO:0000313" key="7">
    <source>
        <dbReference type="EMBL" id="MVN22476.1"/>
    </source>
</evidence>
<proteinExistence type="predicted"/>
<dbReference type="PANTHER" id="PTHR43304">
    <property type="entry name" value="PHYTOCHROME-LIKE PROTEIN CPH1"/>
    <property type="match status" value="1"/>
</dbReference>
<evidence type="ECO:0000313" key="8">
    <source>
        <dbReference type="Proteomes" id="UP000462014"/>
    </source>
</evidence>
<accession>A0A7K1SYS6</accession>
<dbReference type="GO" id="GO:0000155">
    <property type="term" value="F:phosphorelay sensor kinase activity"/>
    <property type="evidence" value="ECO:0007669"/>
    <property type="project" value="InterPro"/>
</dbReference>
<dbReference type="EMBL" id="WPIK01000011">
    <property type="protein sequence ID" value="MVN22476.1"/>
    <property type="molecule type" value="Genomic_DNA"/>
</dbReference>
<evidence type="ECO:0000259" key="6">
    <source>
        <dbReference type="PROSITE" id="PS50113"/>
    </source>
</evidence>
<keyword evidence="5" id="KW-0418">Kinase</keyword>
<dbReference type="Proteomes" id="UP000462014">
    <property type="component" value="Unassembled WGS sequence"/>
</dbReference>
<organism evidence="7 8">
    <name type="scientific">Mucilaginibacter arboris</name>
    <dbReference type="NCBI Taxonomy" id="2682090"/>
    <lineage>
        <taxon>Bacteria</taxon>
        <taxon>Pseudomonadati</taxon>
        <taxon>Bacteroidota</taxon>
        <taxon>Sphingobacteriia</taxon>
        <taxon>Sphingobacteriales</taxon>
        <taxon>Sphingobacteriaceae</taxon>
        <taxon>Mucilaginibacter</taxon>
    </lineage>
</organism>
<dbReference type="Gene3D" id="3.30.450.20">
    <property type="entry name" value="PAS domain"/>
    <property type="match status" value="2"/>
</dbReference>
<dbReference type="InterPro" id="IPR052162">
    <property type="entry name" value="Sensor_kinase/Photoreceptor"/>
</dbReference>
<gene>
    <name evidence="7" type="ORF">GO621_13130</name>
</gene>
<dbReference type="InterPro" id="IPR035965">
    <property type="entry name" value="PAS-like_dom_sf"/>
</dbReference>
<dbReference type="EC" id="2.7.13.3" evidence="2"/>
<keyword evidence="3" id="KW-0597">Phosphoprotein</keyword>
<evidence type="ECO:0000256" key="4">
    <source>
        <dbReference type="ARBA" id="ARBA00022679"/>
    </source>
</evidence>
<dbReference type="RefSeq" id="WP_157567761.1">
    <property type="nucleotide sequence ID" value="NZ_WPIK01000011.1"/>
</dbReference>